<keyword evidence="2 3" id="KW-0479">Metal-binding</keyword>
<dbReference type="STRING" id="225324.SAMN02745126_02960"/>
<evidence type="ECO:0000256" key="2">
    <source>
        <dbReference type="ARBA" id="ARBA00022723"/>
    </source>
</evidence>
<feature type="binding site" evidence="3">
    <location>
        <position position="140"/>
    </location>
    <ligand>
        <name>a divalent metal cation</name>
        <dbReference type="ChEBI" id="CHEBI:60240"/>
    </ligand>
</feature>
<evidence type="ECO:0000313" key="5">
    <source>
        <dbReference type="Proteomes" id="UP000190092"/>
    </source>
</evidence>
<dbReference type="PANTHER" id="PTHR37302">
    <property type="entry name" value="SLR1116 PROTEIN"/>
    <property type="match status" value="1"/>
</dbReference>
<dbReference type="GO" id="GO:0046872">
    <property type="term" value="F:metal ion binding"/>
    <property type="evidence" value="ECO:0007669"/>
    <property type="project" value="UniProtKB-KW"/>
</dbReference>
<proteinExistence type="inferred from homology"/>
<dbReference type="SUPFAM" id="SSF109854">
    <property type="entry name" value="DinB/YfiT-like putative metalloenzymes"/>
    <property type="match status" value="1"/>
</dbReference>
<dbReference type="PANTHER" id="PTHR37302:SF3">
    <property type="entry name" value="DAMAGE-INDUCIBLE PROTEIN DINB"/>
    <property type="match status" value="1"/>
</dbReference>
<evidence type="ECO:0000256" key="3">
    <source>
        <dbReference type="PIRSR" id="PIRSR607837-1"/>
    </source>
</evidence>
<evidence type="ECO:0000256" key="1">
    <source>
        <dbReference type="ARBA" id="ARBA00008635"/>
    </source>
</evidence>
<organism evidence="4 5">
    <name type="scientific">Enhydrobacter aerosaccus</name>
    <dbReference type="NCBI Taxonomy" id="225324"/>
    <lineage>
        <taxon>Bacteria</taxon>
        <taxon>Pseudomonadati</taxon>
        <taxon>Pseudomonadota</taxon>
        <taxon>Alphaproteobacteria</taxon>
        <taxon>Hyphomicrobiales</taxon>
        <taxon>Enhydrobacter</taxon>
    </lineage>
</organism>
<dbReference type="AlphaFoldDB" id="A0A1T4PPY8"/>
<protein>
    <submittedName>
        <fullName evidence="4">Uncharacterized damage-inducible protein DinB (Forms a four-helix bundle)</fullName>
    </submittedName>
</protein>
<feature type="binding site" evidence="3">
    <location>
        <position position="55"/>
    </location>
    <ligand>
        <name>a divalent metal cation</name>
        <dbReference type="ChEBI" id="CHEBI:60240"/>
    </ligand>
</feature>
<dbReference type="EMBL" id="FUWJ01000002">
    <property type="protein sequence ID" value="SJZ93630.1"/>
    <property type="molecule type" value="Genomic_DNA"/>
</dbReference>
<sequence>MQAMATGLVGHFVAMARNNAWANHRLLSACEALSPEAFAAPRTGFFPSLRATFNHILVVDYYYLDALEDRDALRRYSLPDPDFADGRSMRQAQTASDKRLIAFCERQTEDSVERLCALPRPDRQPPPTRVAAVLEHLFQHQIHHRGQAHAMLSSTSIKPPQLDEFFLAGEEHLRRDELRALDLPET</sequence>
<reference evidence="5" key="1">
    <citation type="submission" date="2017-02" db="EMBL/GenBank/DDBJ databases">
        <authorList>
            <person name="Varghese N."/>
            <person name="Submissions S."/>
        </authorList>
    </citation>
    <scope>NUCLEOTIDE SEQUENCE [LARGE SCALE GENOMIC DNA]</scope>
    <source>
        <strain evidence="5">ATCC 27094</strain>
    </source>
</reference>
<dbReference type="Pfam" id="PF05163">
    <property type="entry name" value="DinB"/>
    <property type="match status" value="1"/>
</dbReference>
<comment type="similarity">
    <text evidence="1">Belongs to the DinB family.</text>
</comment>
<dbReference type="Proteomes" id="UP000190092">
    <property type="component" value="Unassembled WGS sequence"/>
</dbReference>
<dbReference type="InterPro" id="IPR034660">
    <property type="entry name" value="DinB/YfiT-like"/>
</dbReference>
<dbReference type="Gene3D" id="1.20.120.450">
    <property type="entry name" value="dinb family like domain"/>
    <property type="match status" value="1"/>
</dbReference>
<accession>A0A1T4PPY8</accession>
<keyword evidence="5" id="KW-1185">Reference proteome</keyword>
<name>A0A1T4PPY8_9HYPH</name>
<gene>
    <name evidence="4" type="ORF">SAMN02745126_02960</name>
</gene>
<feature type="binding site" evidence="3">
    <location>
        <position position="144"/>
    </location>
    <ligand>
        <name>a divalent metal cation</name>
        <dbReference type="ChEBI" id="CHEBI:60240"/>
    </ligand>
</feature>
<dbReference type="InterPro" id="IPR007837">
    <property type="entry name" value="DinB"/>
</dbReference>
<evidence type="ECO:0000313" key="4">
    <source>
        <dbReference type="EMBL" id="SJZ93630.1"/>
    </source>
</evidence>